<evidence type="ECO:0000256" key="1">
    <source>
        <dbReference type="ARBA" id="ARBA00008894"/>
    </source>
</evidence>
<evidence type="ECO:0000256" key="2">
    <source>
        <dbReference type="ARBA" id="ARBA00022614"/>
    </source>
</evidence>
<dbReference type="PANTHER" id="PTHR36766">
    <property type="entry name" value="PLANT BROAD-SPECTRUM MILDEW RESISTANCE PROTEIN RPW8"/>
    <property type="match status" value="1"/>
</dbReference>
<dbReference type="GO" id="GO:0005524">
    <property type="term" value="F:ATP binding"/>
    <property type="evidence" value="ECO:0007669"/>
    <property type="project" value="UniProtKB-KW"/>
</dbReference>
<feature type="domain" description="Disease resistance N-terminal" evidence="8">
    <location>
        <begin position="52"/>
        <end position="99"/>
    </location>
</feature>
<keyword evidence="3" id="KW-0677">Repeat</keyword>
<evidence type="ECO:0000256" key="5">
    <source>
        <dbReference type="ARBA" id="ARBA00022821"/>
    </source>
</evidence>
<comment type="caution">
    <text evidence="9">The sequence shown here is derived from an EMBL/GenBank/DDBJ whole genome shotgun (WGS) entry which is preliminary data.</text>
</comment>
<dbReference type="OrthoDB" id="765493at2759"/>
<dbReference type="Proteomes" id="UP000652761">
    <property type="component" value="Unassembled WGS sequence"/>
</dbReference>
<name>A0A843VJ44_COLES</name>
<keyword evidence="5" id="KW-0611">Plant defense</keyword>
<evidence type="ECO:0000259" key="8">
    <source>
        <dbReference type="Pfam" id="PF18052"/>
    </source>
</evidence>
<comment type="similarity">
    <text evidence="1">Belongs to the disease resistance NB-LRR family.</text>
</comment>
<dbReference type="Pfam" id="PF18052">
    <property type="entry name" value="Rx_N"/>
    <property type="match status" value="1"/>
</dbReference>
<reference evidence="9" key="1">
    <citation type="submission" date="2017-07" db="EMBL/GenBank/DDBJ databases">
        <title>Taro Niue Genome Assembly and Annotation.</title>
        <authorList>
            <person name="Atibalentja N."/>
            <person name="Keating K."/>
            <person name="Fields C.J."/>
        </authorList>
    </citation>
    <scope>NUCLEOTIDE SEQUENCE</scope>
    <source>
        <strain evidence="9">Niue_2</strain>
        <tissue evidence="9">Leaf</tissue>
    </source>
</reference>
<dbReference type="InterPro" id="IPR041118">
    <property type="entry name" value="Rx_N"/>
</dbReference>
<feature type="coiled-coil region" evidence="7">
    <location>
        <begin position="71"/>
        <end position="110"/>
    </location>
</feature>
<evidence type="ECO:0000313" key="10">
    <source>
        <dbReference type="Proteomes" id="UP000652761"/>
    </source>
</evidence>
<evidence type="ECO:0000313" key="9">
    <source>
        <dbReference type="EMBL" id="MQL95965.1"/>
    </source>
</evidence>
<keyword evidence="7" id="KW-0175">Coiled coil</keyword>
<dbReference type="InterPro" id="IPR032675">
    <property type="entry name" value="LRR_dom_sf"/>
</dbReference>
<evidence type="ECO:0000256" key="6">
    <source>
        <dbReference type="ARBA" id="ARBA00022840"/>
    </source>
</evidence>
<dbReference type="Gene3D" id="1.20.5.4130">
    <property type="match status" value="1"/>
</dbReference>
<keyword evidence="6" id="KW-0067">ATP-binding</keyword>
<keyword evidence="10" id="KW-1185">Reference proteome</keyword>
<evidence type="ECO:0000256" key="4">
    <source>
        <dbReference type="ARBA" id="ARBA00022741"/>
    </source>
</evidence>
<evidence type="ECO:0000256" key="3">
    <source>
        <dbReference type="ARBA" id="ARBA00022737"/>
    </source>
</evidence>
<organism evidence="9 10">
    <name type="scientific">Colocasia esculenta</name>
    <name type="common">Wild taro</name>
    <name type="synonym">Arum esculentum</name>
    <dbReference type="NCBI Taxonomy" id="4460"/>
    <lineage>
        <taxon>Eukaryota</taxon>
        <taxon>Viridiplantae</taxon>
        <taxon>Streptophyta</taxon>
        <taxon>Embryophyta</taxon>
        <taxon>Tracheophyta</taxon>
        <taxon>Spermatophyta</taxon>
        <taxon>Magnoliopsida</taxon>
        <taxon>Liliopsida</taxon>
        <taxon>Araceae</taxon>
        <taxon>Aroideae</taxon>
        <taxon>Colocasieae</taxon>
        <taxon>Colocasia</taxon>
    </lineage>
</organism>
<evidence type="ECO:0000256" key="7">
    <source>
        <dbReference type="SAM" id="Coils"/>
    </source>
</evidence>
<gene>
    <name evidence="9" type="ORF">Taro_028630</name>
</gene>
<dbReference type="GO" id="GO:0006952">
    <property type="term" value="P:defense response"/>
    <property type="evidence" value="ECO:0007669"/>
    <property type="project" value="UniProtKB-KW"/>
</dbReference>
<keyword evidence="2" id="KW-0433">Leucine-rich repeat</keyword>
<proteinExistence type="inferred from homology"/>
<protein>
    <recommendedName>
        <fullName evidence="8">Disease resistance N-terminal domain-containing protein</fullName>
    </recommendedName>
</protein>
<dbReference type="PANTHER" id="PTHR36766:SF70">
    <property type="entry name" value="DISEASE RESISTANCE PROTEIN RGA4"/>
    <property type="match status" value="1"/>
</dbReference>
<dbReference type="AlphaFoldDB" id="A0A843VJ44"/>
<accession>A0A843VJ44</accession>
<sequence length="522" mass="57936">MGRCFMGNAGSRKESRLPVRSIHLLSMDIASALAVGGAIISASGVVDLVKDYAISVAKEEIKGLWNLKDDVQEISELLETIQGVVQDAEKKQLLDKHVEEEHAMNDAEREAVDMGQSPSPYLKDSLLTVRRAQLPSWMMERHRLLPSTLVTLKLDGCFTNRECLPTLGHLPSLERLTIKKADHVRKIGSEFYGGEAADIVGGRVYFPRLEWLYLGEMSVWEEWDVPAAGEMDGDGGGTGGGRHRHVLLFPSLRWLRIYSCPKLTSPSPVLCHLTNLEYIDIRGCDELASLEEEGDGCGWVLPSLQTLTIQECPKLASLTPILRRSTNLERIEIKKCAELASLEEEGDGCVWVLPSLRELSIEECPRLASLTPILRRSTNLKMIVIKKCAELAWSEEGDGCGRMLPSGLEELLIDDNNPKLPSLSQMLPHLTALRVLRICGFRNLQCLPLSIHNLRSLGVLWIVDCPAIECLSDGGLRLPSLRELWVRRCPLLEGRYREGGPDALNIPTTTHVDILSPPLLEG</sequence>
<dbReference type="EMBL" id="NMUH01001860">
    <property type="protein sequence ID" value="MQL95965.1"/>
    <property type="molecule type" value="Genomic_DNA"/>
</dbReference>
<dbReference type="Gene3D" id="3.80.10.10">
    <property type="entry name" value="Ribonuclease Inhibitor"/>
    <property type="match status" value="3"/>
</dbReference>
<keyword evidence="4" id="KW-0547">Nucleotide-binding</keyword>
<dbReference type="SUPFAM" id="SSF52058">
    <property type="entry name" value="L domain-like"/>
    <property type="match status" value="1"/>
</dbReference>